<dbReference type="EMBL" id="JBCGBO010000025">
    <property type="protein sequence ID" value="KAK9177586.1"/>
    <property type="molecule type" value="Genomic_DNA"/>
</dbReference>
<keyword evidence="5" id="KW-0788">Thiol protease</keyword>
<feature type="region of interest" description="Disordered" evidence="7">
    <location>
        <begin position="774"/>
        <end position="799"/>
    </location>
</feature>
<feature type="compositionally biased region" description="Basic and acidic residues" evidence="7">
    <location>
        <begin position="569"/>
        <end position="586"/>
    </location>
</feature>
<comment type="similarity">
    <text evidence="1">Belongs to the peptidase C48 family.</text>
</comment>
<reference evidence="9 10" key="1">
    <citation type="submission" date="2024-05" db="EMBL/GenBank/DDBJ databases">
        <title>Haplotype-resolved chromosome-level genome assembly of Huyou (Citrus changshanensis).</title>
        <authorList>
            <person name="Miao C."/>
            <person name="Chen W."/>
            <person name="Wu Y."/>
            <person name="Wang L."/>
            <person name="Zhao S."/>
            <person name="Grierson D."/>
            <person name="Xu C."/>
            <person name="Chen K."/>
        </authorList>
    </citation>
    <scope>NUCLEOTIDE SEQUENCE [LARGE SCALE GENOMIC DNA]</scope>
    <source>
        <strain evidence="9">01-14</strain>
        <tissue evidence="9">Leaf</tissue>
    </source>
</reference>
<evidence type="ECO:0000256" key="2">
    <source>
        <dbReference type="ARBA" id="ARBA00022670"/>
    </source>
</evidence>
<dbReference type="Pfam" id="PF25352">
    <property type="entry name" value="PH_ULP"/>
    <property type="match status" value="1"/>
</dbReference>
<keyword evidence="3" id="KW-0833">Ubl conjugation pathway</keyword>
<name>A0AAP0LM44_9ROSI</name>
<dbReference type="Gene3D" id="3.30.310.130">
    <property type="entry name" value="Ubiquitin-related"/>
    <property type="match status" value="1"/>
</dbReference>
<feature type="region of interest" description="Disordered" evidence="7">
    <location>
        <begin position="137"/>
        <end position="156"/>
    </location>
</feature>
<keyword evidence="4" id="KW-0378">Hydrolase</keyword>
<feature type="compositionally biased region" description="Low complexity" evidence="7">
    <location>
        <begin position="147"/>
        <end position="156"/>
    </location>
</feature>
<feature type="region of interest" description="Disordered" evidence="7">
    <location>
        <begin position="569"/>
        <end position="596"/>
    </location>
</feature>
<dbReference type="SUPFAM" id="SSF54001">
    <property type="entry name" value="Cysteine proteinases"/>
    <property type="match status" value="1"/>
</dbReference>
<dbReference type="InterPro" id="IPR038765">
    <property type="entry name" value="Papain-like_cys_pep_sf"/>
</dbReference>
<feature type="compositionally biased region" description="Polar residues" evidence="7">
    <location>
        <begin position="787"/>
        <end position="799"/>
    </location>
</feature>
<dbReference type="PANTHER" id="PTHR47764">
    <property type="entry name" value="UBIQUITIN-LIKE-SPECIFIC PROTEASE 2B-RELATED"/>
    <property type="match status" value="1"/>
</dbReference>
<evidence type="ECO:0000259" key="8">
    <source>
        <dbReference type="PROSITE" id="PS50600"/>
    </source>
</evidence>
<feature type="region of interest" description="Disordered" evidence="7">
    <location>
        <begin position="882"/>
        <end position="907"/>
    </location>
</feature>
<organism evidence="9 10">
    <name type="scientific">Citrus x changshan-huyou</name>
    <dbReference type="NCBI Taxonomy" id="2935761"/>
    <lineage>
        <taxon>Eukaryota</taxon>
        <taxon>Viridiplantae</taxon>
        <taxon>Streptophyta</taxon>
        <taxon>Embryophyta</taxon>
        <taxon>Tracheophyta</taxon>
        <taxon>Spermatophyta</taxon>
        <taxon>Magnoliopsida</taxon>
        <taxon>eudicotyledons</taxon>
        <taxon>Gunneridae</taxon>
        <taxon>Pentapetalae</taxon>
        <taxon>rosids</taxon>
        <taxon>malvids</taxon>
        <taxon>Sapindales</taxon>
        <taxon>Rutaceae</taxon>
        <taxon>Aurantioideae</taxon>
        <taxon>Citrus</taxon>
    </lineage>
</organism>
<dbReference type="PANTHER" id="PTHR47764:SF2">
    <property type="entry name" value="UBIQUITIN-LIKE PROTEASE FAMILY PROFILE DOMAIN-CONTAINING PROTEIN"/>
    <property type="match status" value="1"/>
</dbReference>
<dbReference type="FunFam" id="3.30.310.130:FF:000006">
    <property type="entry name" value="Probable ubiquitin-like-specific protease 2B"/>
    <property type="match status" value="1"/>
</dbReference>
<evidence type="ECO:0000256" key="7">
    <source>
        <dbReference type="SAM" id="MobiDB-lite"/>
    </source>
</evidence>
<dbReference type="GO" id="GO:0006508">
    <property type="term" value="P:proteolysis"/>
    <property type="evidence" value="ECO:0007669"/>
    <property type="project" value="UniProtKB-KW"/>
</dbReference>
<protein>
    <recommendedName>
        <fullName evidence="8">Ubiquitin-like protease family profile domain-containing protein</fullName>
    </recommendedName>
</protein>
<dbReference type="AlphaFoldDB" id="A0AAP0LM44"/>
<evidence type="ECO:0000256" key="6">
    <source>
        <dbReference type="ARBA" id="ARBA00057729"/>
    </source>
</evidence>
<feature type="domain" description="Ubiquitin-like protease family profile" evidence="8">
    <location>
        <begin position="322"/>
        <end position="527"/>
    </location>
</feature>
<proteinExistence type="inferred from homology"/>
<evidence type="ECO:0000256" key="3">
    <source>
        <dbReference type="ARBA" id="ARBA00022786"/>
    </source>
</evidence>
<evidence type="ECO:0000256" key="5">
    <source>
        <dbReference type="ARBA" id="ARBA00022807"/>
    </source>
</evidence>
<evidence type="ECO:0000313" key="10">
    <source>
        <dbReference type="Proteomes" id="UP001428341"/>
    </source>
</evidence>
<evidence type="ECO:0000256" key="1">
    <source>
        <dbReference type="ARBA" id="ARBA00005234"/>
    </source>
</evidence>
<dbReference type="GO" id="GO:0008234">
    <property type="term" value="F:cysteine-type peptidase activity"/>
    <property type="evidence" value="ECO:0007669"/>
    <property type="project" value="UniProtKB-KW"/>
</dbReference>
<dbReference type="PROSITE" id="PS50600">
    <property type="entry name" value="ULP_PROTEASE"/>
    <property type="match status" value="1"/>
</dbReference>
<sequence>MSPLSSKKKYKVFEFSEEDELVEKTAKKMLGKYSNPRKNQRHSSPIDKYKFLQFFSQGTKPQQKKIISEIVDVDAGVTQGAEFEDVGISQEPIGIDDGDADNSGIPSECSHSISDAMSIQREDGAFRENEQVGLISDSDDDDCMEMSSPATSSSPLSVNGVLLEEQVEECGSCGHQSDMENKMVVVFPDFIVHGDNNYTESRVTFSCSFVTVESSVINGTKGTFSFEWAIGDVINIQTGWCGSVDTAIVALILKSKDSTGVRNQNEIPGSDLLRFSVCDQHWPERLNKIISLDVRYKERWNTVEFDEPFEDVVYPKDDPDAVLISKRDVKLLEPDTFINDTIIDFYIKIDSYTTESHARYLNNKIQTDRQQDFHFFNSFFFRKLADLDKDPSSACEGRAAFQRVRKWTRKVNLFEKDYIFIPVNYSLHWSLIVICHPGEVPYFRDDEIEKSLKVPCILHMDSIKGSHRGLKNLIQGYLSEEWKERHSNTDDEVPSKFLRLQFAPLELPQQQNSFDCGLFLLHYVELFLKEALSNFNPLKKKQLNRNWFPPAEVSMKRAQIKKLLYEISKDHSRRKDPSADSVDEHPSSQPTNDKIGKETGAVILGQMWNPTLPGQQGFSSISDAEKGIQISISGASPQRDAQCTRDPEFSFKEQCKLGTGPASLSDLRYQHVTSRLRRSIMSPIELATLDSMRKQGFYSLVHWNEAKETDEQMATSPYNVENFKQVTRLARKYCGVPPKIWCDKQFSPDFDILDEDESMKECRTSLEVEVKDQPLAEYEGSDYPETTGKTDSFSNSSEGLSDFVVEDSQETSGIAAGIVEDSEEENGMLDGKENKDSPCFKGETCNLSHEVLLSETIHLQENIMLISNEVTMSKADEQLVVKKSRPLPKDRKQLKELNGGLPKELIP</sequence>
<comment type="caution">
    <text evidence="9">The sequence shown here is derived from an EMBL/GenBank/DDBJ whole genome shotgun (WGS) entry which is preliminary data.</text>
</comment>
<dbReference type="Pfam" id="PF02902">
    <property type="entry name" value="Peptidase_C48"/>
    <property type="match status" value="1"/>
</dbReference>
<dbReference type="Gene3D" id="1.10.418.20">
    <property type="match status" value="1"/>
</dbReference>
<evidence type="ECO:0000313" key="9">
    <source>
        <dbReference type="EMBL" id="KAK9177586.1"/>
    </source>
</evidence>
<keyword evidence="10" id="KW-1185">Reference proteome</keyword>
<comment type="function">
    <text evidence="6">Protease that catalyzes two essential functions in the SUMO pathway: processing of full-length SUMOs to their mature forms and deconjugation of SUMO from targeted proteins.</text>
</comment>
<dbReference type="Proteomes" id="UP001428341">
    <property type="component" value="Unassembled WGS sequence"/>
</dbReference>
<evidence type="ECO:0000256" key="4">
    <source>
        <dbReference type="ARBA" id="ARBA00022801"/>
    </source>
</evidence>
<gene>
    <name evidence="9" type="ORF">WN944_029609</name>
</gene>
<dbReference type="InterPro" id="IPR057375">
    <property type="entry name" value="ULP2A/B_PH"/>
</dbReference>
<accession>A0AAP0LM44</accession>
<dbReference type="InterPro" id="IPR003653">
    <property type="entry name" value="Peptidase_C48_C"/>
</dbReference>
<keyword evidence="2" id="KW-0645">Protease</keyword>